<dbReference type="InterPro" id="IPR039008">
    <property type="entry name" value="IF_rod_dom"/>
</dbReference>
<dbReference type="STRING" id="113540.ENSSFOP00015009787"/>
<dbReference type="GO" id="GO:0005882">
    <property type="term" value="C:intermediate filament"/>
    <property type="evidence" value="ECO:0007669"/>
    <property type="project" value="UniProtKB-KW"/>
</dbReference>
<feature type="region of interest" description="Disordered" evidence="14">
    <location>
        <begin position="455"/>
        <end position="660"/>
    </location>
</feature>
<dbReference type="CTD" id="793912"/>
<dbReference type="Proteomes" id="UP000034805">
    <property type="component" value="Unassembled WGS sequence"/>
</dbReference>
<keyword evidence="4" id="KW-0963">Cytoplasm</keyword>
<dbReference type="InterPro" id="IPR050405">
    <property type="entry name" value="Intermediate_filament"/>
</dbReference>
<evidence type="ECO:0000313" key="16">
    <source>
        <dbReference type="EMBL" id="KPP73021.1"/>
    </source>
</evidence>
<reference evidence="16 18" key="1">
    <citation type="submission" date="2015-08" db="EMBL/GenBank/DDBJ databases">
        <title>The genome of the Asian arowana (Scleropages formosus).</title>
        <authorList>
            <person name="Tan M.H."/>
            <person name="Gan H.M."/>
            <person name="Croft L.J."/>
            <person name="Austin C.M."/>
        </authorList>
    </citation>
    <scope>NUCLEOTIDE SEQUENCE [LARGE SCALE GENOMIC DNA]</scope>
    <source>
        <strain evidence="16">Aro1</strain>
    </source>
</reference>
<proteinExistence type="inferred from homology"/>
<dbReference type="InterPro" id="IPR006821">
    <property type="entry name" value="Intermed_filament_DNA-bd"/>
</dbReference>
<dbReference type="Gene3D" id="1.20.5.500">
    <property type="entry name" value="Single helix bin"/>
    <property type="match status" value="1"/>
</dbReference>
<evidence type="ECO:0000256" key="5">
    <source>
        <dbReference type="ARBA" id="ARBA00022754"/>
    </source>
</evidence>
<keyword evidence="5 12" id="KW-0403">Intermediate filament</keyword>
<feature type="coiled-coil region" evidence="13">
    <location>
        <begin position="323"/>
        <end position="382"/>
    </location>
</feature>
<feature type="compositionally biased region" description="Acidic residues" evidence="14">
    <location>
        <begin position="507"/>
        <end position="578"/>
    </location>
</feature>
<dbReference type="SUPFAM" id="SSF64593">
    <property type="entry name" value="Intermediate filament protein, coiled coil region"/>
    <property type="match status" value="2"/>
</dbReference>
<dbReference type="PROSITE" id="PS00226">
    <property type="entry name" value="IF_ROD_1"/>
    <property type="match status" value="1"/>
</dbReference>
<protein>
    <recommendedName>
        <fullName evidence="3">Neurofilament light polypeptide</fullName>
    </recommendedName>
    <alternativeName>
        <fullName evidence="10">Neurofilament triplet L protein</fullName>
    </alternativeName>
</protein>
<feature type="coiled-coil region" evidence="13">
    <location>
        <begin position="97"/>
        <end position="229"/>
    </location>
</feature>
<dbReference type="EMBL" id="JARO02002303">
    <property type="protein sequence ID" value="KPP73021.1"/>
    <property type="molecule type" value="Genomic_DNA"/>
</dbReference>
<sequence length="660" mass="73165">MSSSGYEPYFSSVYRRRYADASPRTTVRSSSVIGSRSAYSSYAAPLSTPAGGMSRLRSSTYHGRVAVSPVGAEVDLSRAAQVSSEFRAVRTQEKAQLQDLNDRFASFIEHVHELEQRNHALEAELLVLRRRHGEPSRLHALYEQEVRELRAAVEEARAEKQAAQGRRDRLEEALRGLQARYEEEVLAREDAEARLLEARKGADEAALARAELEKQTDTLLDELAFLKRLHEGEIAELQAQAQYSAQVSVQTETAAPDLSAALRDIRAQYERLAQRNMQSAEDWFRSKAGALAESAVRQNDAARNARDEVGECRRLLQERTLEIDACKGINQALERQLLELEEKQSTEIAAMQDSIRQLEEELRATKDEMARHLREYQDLLNVKMALDIEIAAYRKLLEGEEMRFNVGVAHSLASAPSFARPMFSLQTGLISTTPYLFGSSLSAADEVIAVSRAQRAEATLPQEEEEETKEEEATAEGEEGEAAAEEDTEKEGDEGEKEEEGDKGGEEAEAEEEEVKDAEVEEEEAEKGEEGGDEEAEKEEEGGDEETGKDEEGGDEETGKDEEGGEEEGGKEEEGATEEGGKDEDAEKDAAEEEEGVGEEEVGKDEKEETEEAGKDEGDTKEAETKGGDNAVKEEEKKADAGKQEKKEATEEKPTEKKKD</sequence>
<dbReference type="GO" id="GO:0099184">
    <property type="term" value="F:structural constituent of postsynaptic intermediate filament cytoskeleton"/>
    <property type="evidence" value="ECO:0007669"/>
    <property type="project" value="TreeGrafter"/>
</dbReference>
<keyword evidence="7 13" id="KW-0175">Coiled coil</keyword>
<reference evidence="17 19" key="2">
    <citation type="submission" date="2019-04" db="EMBL/GenBank/DDBJ databases">
        <authorList>
            <consortium name="Wellcome Sanger Institute Data Sharing"/>
        </authorList>
    </citation>
    <scope>NUCLEOTIDE SEQUENCE [LARGE SCALE GENOMIC DNA]</scope>
</reference>
<evidence type="ECO:0000256" key="1">
    <source>
        <dbReference type="ARBA" id="ARBA00004245"/>
    </source>
</evidence>
<keyword evidence="19" id="KW-1185">Reference proteome</keyword>
<reference evidence="17" key="3">
    <citation type="submission" date="2025-05" db="UniProtKB">
        <authorList>
            <consortium name="Ensembl"/>
        </authorList>
    </citation>
    <scope>IDENTIFICATION</scope>
</reference>
<evidence type="ECO:0000256" key="6">
    <source>
        <dbReference type="ARBA" id="ARBA00022990"/>
    </source>
</evidence>
<dbReference type="Gene3D" id="1.20.5.1160">
    <property type="entry name" value="Vasodilator-stimulated phosphoprotein"/>
    <property type="match status" value="1"/>
</dbReference>
<evidence type="ECO:0000313" key="18">
    <source>
        <dbReference type="Proteomes" id="UP000034805"/>
    </source>
</evidence>
<evidence type="ECO:0000256" key="10">
    <source>
        <dbReference type="ARBA" id="ARBA00033132"/>
    </source>
</evidence>
<dbReference type="GO" id="GO:0005737">
    <property type="term" value="C:cytoplasm"/>
    <property type="evidence" value="ECO:0007669"/>
    <property type="project" value="TreeGrafter"/>
</dbReference>
<dbReference type="Pfam" id="PF00038">
    <property type="entry name" value="Filament"/>
    <property type="match status" value="1"/>
</dbReference>
<dbReference type="InterPro" id="IPR018039">
    <property type="entry name" value="IF_conserved"/>
</dbReference>
<dbReference type="FunFam" id="1.20.5.500:FF:000001">
    <property type="entry name" value="Type II keratin 23"/>
    <property type="match status" value="1"/>
</dbReference>
<dbReference type="Ensembl" id="ENSSFOT00015009922.2">
    <property type="protein sequence ID" value="ENSSFOP00015009787.2"/>
    <property type="gene ID" value="ENSSFOG00015006373.2"/>
</dbReference>
<evidence type="ECO:0000259" key="15">
    <source>
        <dbReference type="PROSITE" id="PS51842"/>
    </source>
</evidence>
<evidence type="ECO:0000256" key="2">
    <source>
        <dbReference type="ARBA" id="ARBA00004489"/>
    </source>
</evidence>
<comment type="subcellular location">
    <subcellularLocation>
        <location evidence="2">Cell projection</location>
        <location evidence="2">Axon</location>
    </subcellularLocation>
    <subcellularLocation>
        <location evidence="1">Cytoplasm</location>
        <location evidence="1">Cytoskeleton</location>
    </subcellularLocation>
</comment>
<feature type="domain" description="IF rod" evidence="15">
    <location>
        <begin position="93"/>
        <end position="404"/>
    </location>
</feature>
<dbReference type="Gene3D" id="1.20.5.170">
    <property type="match status" value="1"/>
</dbReference>
<dbReference type="GO" id="GO:0099160">
    <property type="term" value="C:postsynaptic intermediate filament cytoskeleton"/>
    <property type="evidence" value="ECO:0007669"/>
    <property type="project" value="TreeGrafter"/>
</dbReference>
<comment type="similarity">
    <text evidence="11 12">Belongs to the intermediate filament family.</text>
</comment>
<name>A0A0P7UFJ3_SCLFO</name>
<dbReference type="OrthoDB" id="8946481at2759"/>
<feature type="compositionally biased region" description="Basic and acidic residues" evidence="14">
    <location>
        <begin position="604"/>
        <end position="660"/>
    </location>
</feature>
<dbReference type="SMART" id="SM01391">
    <property type="entry name" value="Filament"/>
    <property type="match status" value="1"/>
</dbReference>
<dbReference type="GeneTree" id="ENSGT00940000156208"/>
<evidence type="ECO:0000256" key="14">
    <source>
        <dbReference type="SAM" id="MobiDB-lite"/>
    </source>
</evidence>
<dbReference type="Proteomes" id="UP000694397">
    <property type="component" value="Chromosome 6"/>
</dbReference>
<dbReference type="AlphaFoldDB" id="A0A0P7UFJ3"/>
<dbReference type="FunFam" id="1.20.5.170:FF:000002">
    <property type="entry name" value="Type I keratin KA11"/>
    <property type="match status" value="1"/>
</dbReference>
<gene>
    <name evidence="17" type="primary">NEFL</name>
    <name evidence="16" type="ORF">Z043_107924</name>
</gene>
<evidence type="ECO:0000313" key="19">
    <source>
        <dbReference type="Proteomes" id="UP000694397"/>
    </source>
</evidence>
<evidence type="ECO:0000256" key="7">
    <source>
        <dbReference type="ARBA" id="ARBA00023054"/>
    </source>
</evidence>
<accession>A0A0P7UFJ3</accession>
<dbReference type="PANTHER" id="PTHR45652">
    <property type="entry name" value="GLIAL FIBRILLARY ACIDIC PROTEIN"/>
    <property type="match status" value="1"/>
</dbReference>
<evidence type="ECO:0000256" key="9">
    <source>
        <dbReference type="ARBA" id="ARBA00023273"/>
    </source>
</evidence>
<dbReference type="GO" id="GO:0033693">
    <property type="term" value="P:neurofilament bundle assembly"/>
    <property type="evidence" value="ECO:0007669"/>
    <property type="project" value="TreeGrafter"/>
</dbReference>
<evidence type="ECO:0000313" key="17">
    <source>
        <dbReference type="Ensembl" id="ENSSFOP00015009787.2"/>
    </source>
</evidence>
<feature type="compositionally biased region" description="Basic and acidic residues" evidence="14">
    <location>
        <begin position="579"/>
        <end position="589"/>
    </location>
</feature>
<evidence type="ECO:0000256" key="8">
    <source>
        <dbReference type="ARBA" id="ARBA00023212"/>
    </source>
</evidence>
<keyword evidence="9" id="KW-0966">Cell projection</keyword>
<dbReference type="GO" id="GO:0030424">
    <property type="term" value="C:axon"/>
    <property type="evidence" value="ECO:0007669"/>
    <property type="project" value="UniProtKB-SubCell"/>
</dbReference>
<dbReference type="Pfam" id="PF04732">
    <property type="entry name" value="Filament_head"/>
    <property type="match status" value="1"/>
</dbReference>
<keyword evidence="8" id="KW-0206">Cytoskeleton</keyword>
<evidence type="ECO:0000256" key="4">
    <source>
        <dbReference type="ARBA" id="ARBA00022490"/>
    </source>
</evidence>
<feature type="compositionally biased region" description="Acidic residues" evidence="14">
    <location>
        <begin position="590"/>
        <end position="603"/>
    </location>
</feature>
<organism evidence="16 18">
    <name type="scientific">Scleropages formosus</name>
    <name type="common">Asian bonytongue</name>
    <name type="synonym">Osteoglossum formosum</name>
    <dbReference type="NCBI Taxonomy" id="113540"/>
    <lineage>
        <taxon>Eukaryota</taxon>
        <taxon>Metazoa</taxon>
        <taxon>Chordata</taxon>
        <taxon>Craniata</taxon>
        <taxon>Vertebrata</taxon>
        <taxon>Euteleostomi</taxon>
        <taxon>Actinopterygii</taxon>
        <taxon>Neopterygii</taxon>
        <taxon>Teleostei</taxon>
        <taxon>Osteoglossocephala</taxon>
        <taxon>Osteoglossomorpha</taxon>
        <taxon>Osteoglossiformes</taxon>
        <taxon>Osteoglossidae</taxon>
        <taxon>Scleropages</taxon>
    </lineage>
</organism>
<evidence type="ECO:0000256" key="13">
    <source>
        <dbReference type="SAM" id="Coils"/>
    </source>
</evidence>
<dbReference type="FunFam" id="1.20.5.1160:FF:000001">
    <property type="entry name" value="Keratin type II"/>
    <property type="match status" value="1"/>
</dbReference>
<feature type="compositionally biased region" description="Acidic residues" evidence="14">
    <location>
        <begin position="462"/>
        <end position="499"/>
    </location>
</feature>
<evidence type="ECO:0000256" key="11">
    <source>
        <dbReference type="ARBA" id="ARBA00061646"/>
    </source>
</evidence>
<keyword evidence="6" id="KW-0007">Acetylation</keyword>
<dbReference type="KEGG" id="sfm:108923628"/>
<evidence type="ECO:0000256" key="3">
    <source>
        <dbReference type="ARBA" id="ARBA00019275"/>
    </source>
</evidence>
<dbReference type="PROSITE" id="PS51842">
    <property type="entry name" value="IF_ROD_2"/>
    <property type="match status" value="1"/>
</dbReference>
<evidence type="ECO:0000256" key="12">
    <source>
        <dbReference type="RuleBase" id="RU000685"/>
    </source>
</evidence>
<dbReference type="PANTHER" id="PTHR45652:SF8">
    <property type="entry name" value="NEUROFILAMENT LIGHT POLYPEPTIDE"/>
    <property type="match status" value="1"/>
</dbReference>